<dbReference type="PROSITE" id="PS00170">
    <property type="entry name" value="CSA_PPIASE_1"/>
    <property type="match status" value="1"/>
</dbReference>
<dbReference type="InterPro" id="IPR044665">
    <property type="entry name" value="E_coli_cyclophilin_A-like"/>
</dbReference>
<protein>
    <recommendedName>
        <fullName evidence="3">Peptidyl-prolyl cis-trans isomerase</fullName>
        <shortName evidence="3">PPIase</shortName>
        <ecNumber evidence="3">5.2.1.8</ecNumber>
    </recommendedName>
</protein>
<dbReference type="InterPro" id="IPR029000">
    <property type="entry name" value="Cyclophilin-like_dom_sf"/>
</dbReference>
<keyword evidence="2 3" id="KW-0413">Isomerase</keyword>
<comment type="function">
    <text evidence="3">PPIases accelerate the folding of proteins. It catalyzes the cis-trans isomerization of proline imidic peptide bonds in oligopeptides.</text>
</comment>
<sequence length="211" mass="22785">MRRLLLGVILAALSAGGGAMAETGGQAAKADDHPMVALETSMGRIVLRLYPEKAPLTVANFLEYVEADFFNGTIFHRVVPNFVIQGGGFTETMSRKETRPPIRNEAARGLKNKQYTISMARTGDPHSATSQFFISLRDNTESLDPHPEDPSRQWGYCAFGEVVEGQAVVDAVGKVKTETRAGMKDVPAVPVLINTAKVIRPEAPEDGKTGS</sequence>
<comment type="catalytic activity">
    <reaction evidence="3">
        <text>[protein]-peptidylproline (omega=180) = [protein]-peptidylproline (omega=0)</text>
        <dbReference type="Rhea" id="RHEA:16237"/>
        <dbReference type="Rhea" id="RHEA-COMP:10747"/>
        <dbReference type="Rhea" id="RHEA-COMP:10748"/>
        <dbReference type="ChEBI" id="CHEBI:83833"/>
        <dbReference type="ChEBI" id="CHEBI:83834"/>
        <dbReference type="EC" id="5.2.1.8"/>
    </reaction>
</comment>
<feature type="signal peptide" evidence="3">
    <location>
        <begin position="1"/>
        <end position="21"/>
    </location>
</feature>
<evidence type="ECO:0000256" key="3">
    <source>
        <dbReference type="RuleBase" id="RU363019"/>
    </source>
</evidence>
<evidence type="ECO:0000259" key="4">
    <source>
        <dbReference type="PROSITE" id="PS50072"/>
    </source>
</evidence>
<dbReference type="Proteomes" id="UP000748308">
    <property type="component" value="Unassembled WGS sequence"/>
</dbReference>
<dbReference type="EMBL" id="VGIY01000547">
    <property type="protein sequence ID" value="MBM3318926.1"/>
    <property type="molecule type" value="Genomic_DNA"/>
</dbReference>
<dbReference type="GO" id="GO:0006457">
    <property type="term" value="P:protein folding"/>
    <property type="evidence" value="ECO:0007669"/>
    <property type="project" value="InterPro"/>
</dbReference>
<dbReference type="SUPFAM" id="SSF50891">
    <property type="entry name" value="Cyclophilin-like"/>
    <property type="match status" value="1"/>
</dbReference>
<reference evidence="5" key="1">
    <citation type="submission" date="2019-03" db="EMBL/GenBank/DDBJ databases">
        <title>Lake Tanganyika Metagenome-Assembled Genomes (MAGs).</title>
        <authorList>
            <person name="Tran P."/>
        </authorList>
    </citation>
    <scope>NUCLEOTIDE SEQUENCE</scope>
    <source>
        <strain evidence="5">M_DeepCast_400m_m2_100</strain>
    </source>
</reference>
<dbReference type="GO" id="GO:0003755">
    <property type="term" value="F:peptidyl-prolyl cis-trans isomerase activity"/>
    <property type="evidence" value="ECO:0007669"/>
    <property type="project" value="UniProtKB-UniRule"/>
</dbReference>
<evidence type="ECO:0000256" key="2">
    <source>
        <dbReference type="ARBA" id="ARBA00023235"/>
    </source>
</evidence>
<feature type="chain" id="PRO_5038168482" description="Peptidyl-prolyl cis-trans isomerase" evidence="3">
    <location>
        <begin position="22"/>
        <end position="211"/>
    </location>
</feature>
<comment type="caution">
    <text evidence="5">The sequence shown here is derived from an EMBL/GenBank/DDBJ whole genome shotgun (WGS) entry which is preliminary data.</text>
</comment>
<accession>A0A937XEE6</accession>
<dbReference type="CDD" id="cd01920">
    <property type="entry name" value="cyclophilin_EcCYP_like"/>
    <property type="match status" value="1"/>
</dbReference>
<feature type="domain" description="PPIase cyclophilin-type" evidence="4">
    <location>
        <begin position="35"/>
        <end position="198"/>
    </location>
</feature>
<name>A0A937XEE6_UNCEI</name>
<proteinExistence type="inferred from homology"/>
<dbReference type="InterPro" id="IPR020892">
    <property type="entry name" value="Cyclophilin-type_PPIase_CS"/>
</dbReference>
<dbReference type="PRINTS" id="PR00153">
    <property type="entry name" value="CSAPPISMRASE"/>
</dbReference>
<dbReference type="EC" id="5.2.1.8" evidence="3"/>
<dbReference type="Pfam" id="PF00160">
    <property type="entry name" value="Pro_isomerase"/>
    <property type="match status" value="1"/>
</dbReference>
<evidence type="ECO:0000313" key="6">
    <source>
        <dbReference type="Proteomes" id="UP000748308"/>
    </source>
</evidence>
<gene>
    <name evidence="5" type="ORF">FJY75_13845</name>
</gene>
<dbReference type="Gene3D" id="2.40.100.10">
    <property type="entry name" value="Cyclophilin-like"/>
    <property type="match status" value="1"/>
</dbReference>
<keyword evidence="3" id="KW-0732">Signal</keyword>
<dbReference type="PROSITE" id="PS50072">
    <property type="entry name" value="CSA_PPIASE_2"/>
    <property type="match status" value="1"/>
</dbReference>
<comment type="similarity">
    <text evidence="3">Belongs to the cyclophilin-type PPIase family.</text>
</comment>
<dbReference type="PANTHER" id="PTHR43246">
    <property type="entry name" value="PEPTIDYL-PROLYL CIS-TRANS ISOMERASE CYP38, CHLOROPLASTIC"/>
    <property type="match status" value="1"/>
</dbReference>
<keyword evidence="1 3" id="KW-0697">Rotamase</keyword>
<organism evidence="5 6">
    <name type="scientific">Eiseniibacteriota bacterium</name>
    <dbReference type="NCBI Taxonomy" id="2212470"/>
    <lineage>
        <taxon>Bacteria</taxon>
        <taxon>Candidatus Eiseniibacteriota</taxon>
    </lineage>
</organism>
<evidence type="ECO:0000313" key="5">
    <source>
        <dbReference type="EMBL" id="MBM3318926.1"/>
    </source>
</evidence>
<evidence type="ECO:0000256" key="1">
    <source>
        <dbReference type="ARBA" id="ARBA00023110"/>
    </source>
</evidence>
<dbReference type="AlphaFoldDB" id="A0A937XEE6"/>
<dbReference type="InterPro" id="IPR002130">
    <property type="entry name" value="Cyclophilin-type_PPIase_dom"/>
</dbReference>